<sequence>MDFTVLYTHQKTKKSKKWQDGKLRVSNNGKVVLLNDSGNQLETVYVKADQIKVGEEIESDRHLITIEEETKSNSDNAQIVNQECNGSSVIADHHQRPLMRNPLRKRRMGFTVPRQLNQQQSSSGLSKENIPFNKPHIGYISQHVDFESSAPLTTTTTTYPSSISSTPLHSSDIKSQVQPSCFTLVGKPNRNEHEERKVNHCQNTRVDLTWNVDRGVPNYMDQPQGTVDGIHISNSYVQSNEESKHSDKEKSHRPSGKRSASQILALLGKKKQSFQPPLKKTKFETEGNGDSWLSGNVDVREPITECRQISVPKERSDGAQIKQLLEVKDHQGEATIDGDHPPQDTSQGMLASTEQNETGITPVGNLQRDNDLAELSDEKNIDCGEGPMIVEMLNHCLEHNAHTTLPKSLVTGSLDRNGKGQVVTHLQQSYETGVGMYV</sequence>
<dbReference type="PANTHER" id="PTHR28535">
    <property type="entry name" value="ZINC FINGER GRF-TYPE CONTAINING 1"/>
    <property type="match status" value="1"/>
</dbReference>
<evidence type="ECO:0000259" key="2">
    <source>
        <dbReference type="Pfam" id="PF10382"/>
    </source>
</evidence>
<dbReference type="OrthoDB" id="6513042at2759"/>
<feature type="domain" description="5'-3' DNA helicase ZGRF1-like N-terminal" evidence="2">
    <location>
        <begin position="2"/>
        <end position="74"/>
    </location>
</feature>
<dbReference type="InterPro" id="IPR018838">
    <property type="entry name" value="ZGRF1-like_N"/>
</dbReference>
<dbReference type="Proteomes" id="UP000230750">
    <property type="component" value="Unassembled WGS sequence"/>
</dbReference>
<dbReference type="GO" id="GO:0006302">
    <property type="term" value="P:double-strand break repair"/>
    <property type="evidence" value="ECO:0007669"/>
    <property type="project" value="TreeGrafter"/>
</dbReference>
<reference evidence="3 4" key="1">
    <citation type="journal article" date="2017" name="PLoS Biol.">
        <title>The sea cucumber genome provides insights into morphological evolution and visceral regeneration.</title>
        <authorList>
            <person name="Zhang X."/>
            <person name="Sun L."/>
            <person name="Yuan J."/>
            <person name="Sun Y."/>
            <person name="Gao Y."/>
            <person name="Zhang L."/>
            <person name="Li S."/>
            <person name="Dai H."/>
            <person name="Hamel J.F."/>
            <person name="Liu C."/>
            <person name="Yu Y."/>
            <person name="Liu S."/>
            <person name="Lin W."/>
            <person name="Guo K."/>
            <person name="Jin S."/>
            <person name="Xu P."/>
            <person name="Storey K.B."/>
            <person name="Huan P."/>
            <person name="Zhang T."/>
            <person name="Zhou Y."/>
            <person name="Zhang J."/>
            <person name="Lin C."/>
            <person name="Li X."/>
            <person name="Xing L."/>
            <person name="Huo D."/>
            <person name="Sun M."/>
            <person name="Wang L."/>
            <person name="Mercier A."/>
            <person name="Li F."/>
            <person name="Yang H."/>
            <person name="Xiang J."/>
        </authorList>
    </citation>
    <scope>NUCLEOTIDE SEQUENCE [LARGE SCALE GENOMIC DNA]</scope>
    <source>
        <strain evidence="3">Shaxun</strain>
        <tissue evidence="3">Muscle</tissue>
    </source>
</reference>
<name>A0A2G8LNL9_STIJA</name>
<evidence type="ECO:0000256" key="1">
    <source>
        <dbReference type="SAM" id="MobiDB-lite"/>
    </source>
</evidence>
<dbReference type="EMBL" id="MRZV01000023">
    <property type="protein sequence ID" value="PIK61856.1"/>
    <property type="molecule type" value="Genomic_DNA"/>
</dbReference>
<protein>
    <recommendedName>
        <fullName evidence="2">5'-3' DNA helicase ZGRF1-like N-terminal domain-containing protein</fullName>
    </recommendedName>
</protein>
<keyword evidence="4" id="KW-1185">Reference proteome</keyword>
<feature type="region of interest" description="Disordered" evidence="1">
    <location>
        <begin position="238"/>
        <end position="296"/>
    </location>
</feature>
<organism evidence="3 4">
    <name type="scientific">Stichopus japonicus</name>
    <name type="common">Sea cucumber</name>
    <dbReference type="NCBI Taxonomy" id="307972"/>
    <lineage>
        <taxon>Eukaryota</taxon>
        <taxon>Metazoa</taxon>
        <taxon>Echinodermata</taxon>
        <taxon>Eleutherozoa</taxon>
        <taxon>Echinozoa</taxon>
        <taxon>Holothuroidea</taxon>
        <taxon>Aspidochirotacea</taxon>
        <taxon>Aspidochirotida</taxon>
        <taxon>Stichopodidae</taxon>
        <taxon>Apostichopus</taxon>
    </lineage>
</organism>
<proteinExistence type="predicted"/>
<dbReference type="Pfam" id="PF10382">
    <property type="entry name" value="ZGRF1-like_N"/>
    <property type="match status" value="1"/>
</dbReference>
<feature type="compositionally biased region" description="Basic and acidic residues" evidence="1">
    <location>
        <begin position="241"/>
        <end position="252"/>
    </location>
</feature>
<dbReference type="AlphaFoldDB" id="A0A2G8LNL9"/>
<dbReference type="GO" id="GO:0035861">
    <property type="term" value="C:site of double-strand break"/>
    <property type="evidence" value="ECO:0007669"/>
    <property type="project" value="TreeGrafter"/>
</dbReference>
<evidence type="ECO:0000313" key="3">
    <source>
        <dbReference type="EMBL" id="PIK61856.1"/>
    </source>
</evidence>
<accession>A0A2G8LNL9</accession>
<evidence type="ECO:0000313" key="4">
    <source>
        <dbReference type="Proteomes" id="UP000230750"/>
    </source>
</evidence>
<dbReference type="InterPro" id="IPR052800">
    <property type="entry name" value="DNA_Repair_Helicase_ZGRF1"/>
</dbReference>
<comment type="caution">
    <text evidence="3">The sequence shown here is derived from an EMBL/GenBank/DDBJ whole genome shotgun (WGS) entry which is preliminary data.</text>
</comment>
<dbReference type="PANTHER" id="PTHR28535:SF1">
    <property type="entry name" value="PROTEIN ZGRF1"/>
    <property type="match status" value="1"/>
</dbReference>
<dbReference type="STRING" id="307972.A0A2G8LNL9"/>
<gene>
    <name evidence="3" type="ORF">BSL78_01187</name>
</gene>
<dbReference type="GO" id="GO:0005634">
    <property type="term" value="C:nucleus"/>
    <property type="evidence" value="ECO:0007669"/>
    <property type="project" value="TreeGrafter"/>
</dbReference>